<organism evidence="1 2">
    <name type="scientific">Salipiger mangrovisoli</name>
    <dbReference type="NCBI Taxonomy" id="2865933"/>
    <lineage>
        <taxon>Bacteria</taxon>
        <taxon>Pseudomonadati</taxon>
        <taxon>Pseudomonadota</taxon>
        <taxon>Alphaproteobacteria</taxon>
        <taxon>Rhodobacterales</taxon>
        <taxon>Roseobacteraceae</taxon>
        <taxon>Salipiger</taxon>
    </lineage>
</organism>
<accession>A0ABR9X0N8</accession>
<keyword evidence="2" id="KW-1185">Reference proteome</keyword>
<sequence length="104" mass="11470">MCYLPLWHRDRRGADGRETSTQFGHAKPISWKILHSTLPALRAGRLAPGNIRAACAPEFRSAYEGLKNEIRKFEYKTGNRGATSNLNGTSRAGDLAPFARELAG</sequence>
<comment type="caution">
    <text evidence="1">The sequence shown here is derived from an EMBL/GenBank/DDBJ whole genome shotgun (WGS) entry which is preliminary data.</text>
</comment>
<evidence type="ECO:0008006" key="3">
    <source>
        <dbReference type="Google" id="ProtNLM"/>
    </source>
</evidence>
<evidence type="ECO:0000313" key="1">
    <source>
        <dbReference type="EMBL" id="MBE9637112.1"/>
    </source>
</evidence>
<gene>
    <name evidence="1" type="ORF">IQ782_09700</name>
</gene>
<protein>
    <recommendedName>
        <fullName evidence="3">Transposase</fullName>
    </recommendedName>
</protein>
<dbReference type="EMBL" id="JADFFK010000006">
    <property type="protein sequence ID" value="MBE9637112.1"/>
    <property type="molecule type" value="Genomic_DNA"/>
</dbReference>
<name>A0ABR9X0N8_9RHOB</name>
<proteinExistence type="predicted"/>
<reference evidence="1 2" key="1">
    <citation type="journal article" date="2021" name="Int. J. Syst. Evol. Microbiol.">
        <title>Salipiger mangrovisoli sp. nov., isolated from mangrove soil and the proposal for the reclassification of Paraphaeobacter pallidus as Salipiger pallidus comb. nov.</title>
        <authorList>
            <person name="Du J."/>
            <person name="Liu Y."/>
            <person name="Pei T."/>
            <person name="Deng M.R."/>
            <person name="Zhu H."/>
        </authorList>
    </citation>
    <scope>NUCLEOTIDE SEQUENCE [LARGE SCALE GENOMIC DNA]</scope>
    <source>
        <strain evidence="1 2">6D45A</strain>
    </source>
</reference>
<dbReference type="Proteomes" id="UP000607796">
    <property type="component" value="Unassembled WGS sequence"/>
</dbReference>
<dbReference type="RefSeq" id="WP_194134428.1">
    <property type="nucleotide sequence ID" value="NZ_JADFFK010000006.1"/>
</dbReference>
<evidence type="ECO:0000313" key="2">
    <source>
        <dbReference type="Proteomes" id="UP000607796"/>
    </source>
</evidence>